<accession>A0A2P6S4K1</accession>
<keyword evidence="1" id="KW-0378">Hydrolase</keyword>
<dbReference type="AlphaFoldDB" id="A0A2P6S4K1"/>
<dbReference type="Proteomes" id="UP000238479">
    <property type="component" value="Chromosome 2"/>
</dbReference>
<keyword evidence="1" id="KW-0547">Nucleotide-binding</keyword>
<proteinExistence type="predicted"/>
<keyword evidence="4" id="KW-1185">Reference proteome</keyword>
<dbReference type="GO" id="GO:0004386">
    <property type="term" value="F:helicase activity"/>
    <property type="evidence" value="ECO:0007669"/>
    <property type="project" value="UniProtKB-KW"/>
</dbReference>
<dbReference type="Pfam" id="PF07717">
    <property type="entry name" value="OB_NTP_bind"/>
    <property type="match status" value="1"/>
</dbReference>
<protein>
    <recommendedName>
        <fullName evidence="2">DEAD-box helicase OB fold domain-containing protein</fullName>
    </recommendedName>
</protein>
<dbReference type="STRING" id="74649.A0A2P6S4K1"/>
<evidence type="ECO:0000256" key="1">
    <source>
        <dbReference type="ARBA" id="ARBA00022806"/>
    </source>
</evidence>
<gene>
    <name evidence="3" type="ORF">RchiOBHm_Chr2g0168431</name>
</gene>
<organism evidence="3 4">
    <name type="scientific">Rosa chinensis</name>
    <name type="common">China rose</name>
    <dbReference type="NCBI Taxonomy" id="74649"/>
    <lineage>
        <taxon>Eukaryota</taxon>
        <taxon>Viridiplantae</taxon>
        <taxon>Streptophyta</taxon>
        <taxon>Embryophyta</taxon>
        <taxon>Tracheophyta</taxon>
        <taxon>Spermatophyta</taxon>
        <taxon>Magnoliopsida</taxon>
        <taxon>eudicotyledons</taxon>
        <taxon>Gunneridae</taxon>
        <taxon>Pentapetalae</taxon>
        <taxon>rosids</taxon>
        <taxon>fabids</taxon>
        <taxon>Rosales</taxon>
        <taxon>Rosaceae</taxon>
        <taxon>Rosoideae</taxon>
        <taxon>Rosoideae incertae sedis</taxon>
        <taxon>Rosa</taxon>
    </lineage>
</organism>
<keyword evidence="1" id="KW-0347">Helicase</keyword>
<dbReference type="EMBL" id="PDCK01000040">
    <property type="protein sequence ID" value="PRQ53611.1"/>
    <property type="molecule type" value="Genomic_DNA"/>
</dbReference>
<evidence type="ECO:0000313" key="4">
    <source>
        <dbReference type="Proteomes" id="UP000238479"/>
    </source>
</evidence>
<keyword evidence="1" id="KW-0067">ATP-binding</keyword>
<evidence type="ECO:0000313" key="3">
    <source>
        <dbReference type="EMBL" id="PRQ53611.1"/>
    </source>
</evidence>
<evidence type="ECO:0000259" key="2">
    <source>
        <dbReference type="Pfam" id="PF07717"/>
    </source>
</evidence>
<reference evidence="3 4" key="1">
    <citation type="journal article" date="2018" name="Nat. Genet.">
        <title>The Rosa genome provides new insights in the design of modern roses.</title>
        <authorList>
            <person name="Bendahmane M."/>
        </authorList>
    </citation>
    <scope>NUCLEOTIDE SEQUENCE [LARGE SCALE GENOMIC DNA]</scope>
    <source>
        <strain evidence="4">cv. Old Blush</strain>
    </source>
</reference>
<name>A0A2P6S4K1_ROSCH</name>
<dbReference type="Gramene" id="PRQ53611">
    <property type="protein sequence ID" value="PRQ53611"/>
    <property type="gene ID" value="RchiOBHm_Chr2g0168431"/>
</dbReference>
<sequence length="191" mass="22050">MDQQEILISRKKLKVSSENFHSSGSDALSRAYALRGYELSKSQMGFCKENALHPETMEEISKLRKQLLKLVFNPNGVSGGVKEFSWIYGSQKDVETVWRDDEKLLSVNEEQLLHQAICAGWIDRVAKRIEGSAYQACMVKETVFLHWRSPVSKIAPEFLVYSELIQTETFHVWHYLCQSRLARQVWSACYV</sequence>
<comment type="caution">
    <text evidence="3">The sequence shown here is derived from an EMBL/GenBank/DDBJ whole genome shotgun (WGS) entry which is preliminary data.</text>
</comment>
<dbReference type="InterPro" id="IPR011709">
    <property type="entry name" value="DEAD-box_helicase_OB_fold"/>
</dbReference>
<feature type="domain" description="DEAD-box helicase OB fold" evidence="2">
    <location>
        <begin position="113"/>
        <end position="169"/>
    </location>
</feature>